<dbReference type="EMBL" id="MVHF01000013">
    <property type="protein sequence ID" value="ORA35005.1"/>
    <property type="molecule type" value="Genomic_DNA"/>
</dbReference>
<accession>A0A1X0AYK0</accession>
<protein>
    <recommendedName>
        <fullName evidence="3">Carboxymuconolactone decarboxylase-like domain-containing protein</fullName>
    </recommendedName>
</protein>
<dbReference type="AlphaFoldDB" id="A0A1X0AYK0"/>
<evidence type="ECO:0000313" key="1">
    <source>
        <dbReference type="EMBL" id="ORA35005.1"/>
    </source>
</evidence>
<keyword evidence="2" id="KW-1185">Reference proteome</keyword>
<reference evidence="1 2" key="1">
    <citation type="submission" date="2017-02" db="EMBL/GenBank/DDBJ databases">
        <title>The new phylogeny of genus Mycobacterium.</title>
        <authorList>
            <person name="Tortoli E."/>
            <person name="Trovato A."/>
            <person name="Cirillo D.M."/>
        </authorList>
    </citation>
    <scope>NUCLEOTIDE SEQUENCE [LARGE SCALE GENOMIC DNA]</scope>
    <source>
        <strain evidence="1 2">RW6</strain>
    </source>
</reference>
<gene>
    <name evidence="1" type="ORF">BST13_14970</name>
</gene>
<name>A0A1X0AYK0_9MYCO</name>
<evidence type="ECO:0008006" key="3">
    <source>
        <dbReference type="Google" id="ProtNLM"/>
    </source>
</evidence>
<dbReference type="STRING" id="1927124.BST13_14970"/>
<organism evidence="1 2">
    <name type="scientific">Mycobacterium aquaticum</name>
    <dbReference type="NCBI Taxonomy" id="1927124"/>
    <lineage>
        <taxon>Bacteria</taxon>
        <taxon>Bacillati</taxon>
        <taxon>Actinomycetota</taxon>
        <taxon>Actinomycetes</taxon>
        <taxon>Mycobacteriales</taxon>
        <taxon>Mycobacteriaceae</taxon>
        <taxon>Mycobacterium</taxon>
    </lineage>
</organism>
<dbReference type="Gene3D" id="1.20.1290.10">
    <property type="entry name" value="AhpD-like"/>
    <property type="match status" value="1"/>
</dbReference>
<dbReference type="RefSeq" id="WP_083164818.1">
    <property type="nucleotide sequence ID" value="NZ_MVHF01000013.1"/>
</dbReference>
<sequence length="104" mass="11190">MTDITRLRGELIARILGSTGTAPKVLRQNAFENTDLDEPIRSLVEKVAHHADAVTDDDIAAARSTGLDEDQIFEIVVCAAVGQADRQYASALDALARVTGGDRR</sequence>
<comment type="caution">
    <text evidence="1">The sequence shown here is derived from an EMBL/GenBank/DDBJ whole genome shotgun (WGS) entry which is preliminary data.</text>
</comment>
<evidence type="ECO:0000313" key="2">
    <source>
        <dbReference type="Proteomes" id="UP000192448"/>
    </source>
</evidence>
<dbReference type="Proteomes" id="UP000192448">
    <property type="component" value="Unassembled WGS sequence"/>
</dbReference>
<dbReference type="InterPro" id="IPR029032">
    <property type="entry name" value="AhpD-like"/>
</dbReference>
<proteinExistence type="predicted"/>
<dbReference type="SUPFAM" id="SSF69118">
    <property type="entry name" value="AhpD-like"/>
    <property type="match status" value="1"/>
</dbReference>
<dbReference type="OrthoDB" id="3391501at2"/>